<keyword evidence="5" id="KW-1185">Reference proteome</keyword>
<dbReference type="InterPro" id="IPR042099">
    <property type="entry name" value="ANL_N_sf"/>
</dbReference>
<evidence type="ECO:0000313" key="4">
    <source>
        <dbReference type="EMBL" id="OJZ74407.1"/>
    </source>
</evidence>
<evidence type="ECO:0000313" key="5">
    <source>
        <dbReference type="Proteomes" id="UP000186438"/>
    </source>
</evidence>
<feature type="region of interest" description="Disordered" evidence="1">
    <location>
        <begin position="161"/>
        <end position="181"/>
    </location>
</feature>
<sequence>MQLRDHAGSAKPAVILHPSGTVVSFADLEAGANRLAHFLRRSGLLAGDTVAILMENNEHIHTAMWAARRSGLYYTLVNTNLSHSEIAYVITDSGAKAIVSSAAMRDACRELSDRLGDGLPTVALIADDDLRGWRRYPECVAAEPSTPITDECDGQLLQYSAGSTGRPKGIRRPLKSPNSGVSSLSTPVFGALGVSRDSVYLSPAPTYHTAPAMWTMAAQSVGATTILMQKFDAEDALSCIQRYGVTHAQFVPTMFVRMLRLPQEIRTRYDLSTLRRVVHAAAPCPPEIKRQMIDWWGPIVDEYYGSSEGAGISFIRADEWLAHPGSVGKPMLGTPHILDDEGRELEPGQIGAIYYEGGYPFEYLNDEAQTAAARSAEGWVTVGDVGYLDEEGYLYLTDRRNHMIISGGVNIYPQETENRLIGHPLVVDAAVFGVPDPVMGQSVTAVVQLADPALASEELAEELITWLRNRLAHYKCPRRLHFDANLPRSDAGKLYKRELIEKYAAGPGG</sequence>
<dbReference type="InterPro" id="IPR020845">
    <property type="entry name" value="AMP-binding_CS"/>
</dbReference>
<reference evidence="4 5" key="1">
    <citation type="submission" date="2016-11" db="EMBL/GenBank/DDBJ databases">
        <title>Genome sequences of unsequenced Mycobacteria.</title>
        <authorList>
            <person name="Greninger A.L."/>
            <person name="Fang F."/>
            <person name="Jerome K.R."/>
        </authorList>
    </citation>
    <scope>NUCLEOTIDE SEQUENCE [LARGE SCALE GENOMIC DNA]</scope>
    <source>
        <strain evidence="4 5">M11</strain>
    </source>
</reference>
<dbReference type="Pfam" id="PF13193">
    <property type="entry name" value="AMP-binding_C"/>
    <property type="match status" value="1"/>
</dbReference>
<evidence type="ECO:0000256" key="1">
    <source>
        <dbReference type="SAM" id="MobiDB-lite"/>
    </source>
</evidence>
<dbReference type="EMBL" id="MPNT01000006">
    <property type="protein sequence ID" value="OJZ74407.1"/>
    <property type="molecule type" value="Genomic_DNA"/>
</dbReference>
<dbReference type="PANTHER" id="PTHR24096:SF323">
    <property type="entry name" value="BLR3536 PROTEIN"/>
    <property type="match status" value="1"/>
</dbReference>
<dbReference type="STRING" id="53378.BRW65_09065"/>
<dbReference type="PROSITE" id="PS00455">
    <property type="entry name" value="AMP_BINDING"/>
    <property type="match status" value="1"/>
</dbReference>
<dbReference type="InterPro" id="IPR045851">
    <property type="entry name" value="AMP-bd_C_sf"/>
</dbReference>
<accession>A0A1Q4HXH3</accession>
<protein>
    <submittedName>
        <fullName evidence="4">Acyl-CoA synthetase</fullName>
    </submittedName>
</protein>
<name>A0A1Q4HXH3_9MYCO</name>
<dbReference type="Pfam" id="PF00501">
    <property type="entry name" value="AMP-binding"/>
    <property type="match status" value="1"/>
</dbReference>
<organism evidence="4 5">
    <name type="scientific">Mycobacterium paraffinicum</name>
    <dbReference type="NCBI Taxonomy" id="53378"/>
    <lineage>
        <taxon>Bacteria</taxon>
        <taxon>Bacillati</taxon>
        <taxon>Actinomycetota</taxon>
        <taxon>Actinomycetes</taxon>
        <taxon>Mycobacteriales</taxon>
        <taxon>Mycobacteriaceae</taxon>
        <taxon>Mycobacterium</taxon>
    </lineage>
</organism>
<dbReference type="PANTHER" id="PTHR24096">
    <property type="entry name" value="LONG-CHAIN-FATTY-ACID--COA LIGASE"/>
    <property type="match status" value="1"/>
</dbReference>
<proteinExistence type="predicted"/>
<dbReference type="NCBIfam" id="NF038341">
    <property type="entry name" value="ligase_FadD4"/>
    <property type="match status" value="1"/>
</dbReference>
<dbReference type="Proteomes" id="UP000186438">
    <property type="component" value="Unassembled WGS sequence"/>
</dbReference>
<dbReference type="Gene3D" id="3.30.300.30">
    <property type="match status" value="1"/>
</dbReference>
<feature type="domain" description="AMP-binding enzyme C-terminal" evidence="3">
    <location>
        <begin position="415"/>
        <end position="493"/>
    </location>
</feature>
<dbReference type="SUPFAM" id="SSF56801">
    <property type="entry name" value="Acetyl-CoA synthetase-like"/>
    <property type="match status" value="1"/>
</dbReference>
<dbReference type="OrthoDB" id="9803968at2"/>
<dbReference type="RefSeq" id="WP_073873763.1">
    <property type="nucleotide sequence ID" value="NZ_MPNT01000006.1"/>
</dbReference>
<comment type="caution">
    <text evidence="4">The sequence shown here is derived from an EMBL/GenBank/DDBJ whole genome shotgun (WGS) entry which is preliminary data.</text>
</comment>
<evidence type="ECO:0000259" key="3">
    <source>
        <dbReference type="Pfam" id="PF13193"/>
    </source>
</evidence>
<gene>
    <name evidence="4" type="ORF">BRW65_09065</name>
</gene>
<dbReference type="Gene3D" id="3.40.50.12780">
    <property type="entry name" value="N-terminal domain of ligase-like"/>
    <property type="match status" value="1"/>
</dbReference>
<dbReference type="GO" id="GO:0016405">
    <property type="term" value="F:CoA-ligase activity"/>
    <property type="evidence" value="ECO:0007669"/>
    <property type="project" value="TreeGrafter"/>
</dbReference>
<dbReference type="InterPro" id="IPR000873">
    <property type="entry name" value="AMP-dep_synth/lig_dom"/>
</dbReference>
<dbReference type="InterPro" id="IPR025110">
    <property type="entry name" value="AMP-bd_C"/>
</dbReference>
<feature type="domain" description="AMP-dependent synthetase/ligase" evidence="2">
    <location>
        <begin position="10"/>
        <end position="357"/>
    </location>
</feature>
<evidence type="ECO:0000259" key="2">
    <source>
        <dbReference type="Pfam" id="PF00501"/>
    </source>
</evidence>
<dbReference type="AlphaFoldDB" id="A0A1Q4HXH3"/>